<organism evidence="1 2">
    <name type="scientific">Penicillium vulpinum</name>
    <dbReference type="NCBI Taxonomy" id="29845"/>
    <lineage>
        <taxon>Eukaryota</taxon>
        <taxon>Fungi</taxon>
        <taxon>Dikarya</taxon>
        <taxon>Ascomycota</taxon>
        <taxon>Pezizomycotina</taxon>
        <taxon>Eurotiomycetes</taxon>
        <taxon>Eurotiomycetidae</taxon>
        <taxon>Eurotiales</taxon>
        <taxon>Aspergillaceae</taxon>
        <taxon>Penicillium</taxon>
    </lineage>
</organism>
<keyword evidence="2" id="KW-1185">Reference proteome</keyword>
<reference evidence="2" key="1">
    <citation type="journal article" date="2017" name="Nat. Microbiol.">
        <title>Global analysis of biosynthetic gene clusters reveals vast potential of secondary metabolite production in Penicillium species.</title>
        <authorList>
            <person name="Nielsen J.C."/>
            <person name="Grijseels S."/>
            <person name="Prigent S."/>
            <person name="Ji B."/>
            <person name="Dainat J."/>
            <person name="Nielsen K.F."/>
            <person name="Frisvad J.C."/>
            <person name="Workman M."/>
            <person name="Nielsen J."/>
        </authorList>
    </citation>
    <scope>NUCLEOTIDE SEQUENCE [LARGE SCALE GENOMIC DNA]</scope>
    <source>
        <strain evidence="2">IBT 29486</strain>
    </source>
</reference>
<dbReference type="AlphaFoldDB" id="A0A1V6S503"/>
<dbReference type="Proteomes" id="UP000191518">
    <property type="component" value="Unassembled WGS sequence"/>
</dbReference>
<evidence type="ECO:0000313" key="1">
    <source>
        <dbReference type="EMBL" id="OQE09122.1"/>
    </source>
</evidence>
<name>A0A1V6S503_9EURO</name>
<proteinExistence type="predicted"/>
<sequence length="171" mass="20242">MELCIQNYEGAEIQKICQYEQRMLDLLKKSISLRAEAQLDRAWEAQIWRGCKDNHTKAFLTPIKNPPTATTMAENNRPIPVPNNRQLEKLTQLREANQTIHARRRVLRGAYRIMRRVEVTIYSNQDLYWTDISVFLDLETRMLELLEEMVLLGREAIQHRAAERGLWRHID</sequence>
<evidence type="ECO:0000313" key="2">
    <source>
        <dbReference type="Proteomes" id="UP000191518"/>
    </source>
</evidence>
<accession>A0A1V6S503</accession>
<protein>
    <submittedName>
        <fullName evidence="1">Uncharacterized protein</fullName>
    </submittedName>
</protein>
<gene>
    <name evidence="1" type="ORF">PENVUL_c007G09794</name>
</gene>
<dbReference type="EMBL" id="MDYP01000007">
    <property type="protein sequence ID" value="OQE09122.1"/>
    <property type="molecule type" value="Genomic_DNA"/>
</dbReference>
<comment type="caution">
    <text evidence="1">The sequence shown here is derived from an EMBL/GenBank/DDBJ whole genome shotgun (WGS) entry which is preliminary data.</text>
</comment>